<evidence type="ECO:0008006" key="6">
    <source>
        <dbReference type="Google" id="ProtNLM"/>
    </source>
</evidence>
<dbReference type="Proteomes" id="UP000229433">
    <property type="component" value="Unassembled WGS sequence"/>
</dbReference>
<dbReference type="RefSeq" id="WP_099645682.1">
    <property type="nucleotide sequence ID" value="NZ_KZ319289.1"/>
</dbReference>
<accession>A0A2G1VTB8</accession>
<comment type="caution">
    <text evidence="4">The sequence shown here is derived from an EMBL/GenBank/DDBJ whole genome shotgun (WGS) entry which is preliminary data.</text>
</comment>
<keyword evidence="1" id="KW-0472">Membrane</keyword>
<protein>
    <recommendedName>
        <fullName evidence="6">Iron dicitrate transport regulator FecR</fullName>
    </recommendedName>
</protein>
<feature type="domain" description="Protein FecR C-terminal" evidence="3">
    <location>
        <begin position="238"/>
        <end position="297"/>
    </location>
</feature>
<dbReference type="OrthoDB" id="704021at2"/>
<sequence length="311" mass="35469">MTQKEFQKLLEKQRQGSLNKAEENLLEEFVNRLQQNQKHRRIDPGDDHKKRIRKQIDQAIDAHRHQRRLLNSKVLAYVSGIAAVLCISFFAFRYFSVEYTSVTTGKGEQRSLVMSDGSKIWLNANSSLTYPVNFNENRNLQLTGEAFFEVFRDEQHPFTIKTGAVRTTVLGTSFNINSYDPASPVVSVRSGKVKVEHTNTGAKVYLVKNQELVFENANSPVTTTGNLQDIMLWMQKTIVLNNTSLLKTATVLENSYDVKIDFADPSIKELRITGKFHDEPLETVLQSIALINHLKIDTLSQNHFMIRKNAP</sequence>
<dbReference type="InterPro" id="IPR006860">
    <property type="entry name" value="FecR"/>
</dbReference>
<dbReference type="Gene3D" id="2.60.120.1440">
    <property type="match status" value="1"/>
</dbReference>
<organism evidence="4 5">
    <name type="scientific">Leeuwenhoekiella nanhaiensis</name>
    <dbReference type="NCBI Taxonomy" id="1655491"/>
    <lineage>
        <taxon>Bacteria</taxon>
        <taxon>Pseudomonadati</taxon>
        <taxon>Bacteroidota</taxon>
        <taxon>Flavobacteriia</taxon>
        <taxon>Flavobacteriales</taxon>
        <taxon>Flavobacteriaceae</taxon>
        <taxon>Leeuwenhoekiella</taxon>
    </lineage>
</organism>
<dbReference type="PANTHER" id="PTHR30273">
    <property type="entry name" value="PERIPLASMIC SIGNAL SENSOR AND SIGMA FACTOR ACTIVATOR FECR-RELATED"/>
    <property type="match status" value="1"/>
</dbReference>
<keyword evidence="1" id="KW-1133">Transmembrane helix</keyword>
<feature type="domain" description="FecR protein" evidence="2">
    <location>
        <begin position="102"/>
        <end position="194"/>
    </location>
</feature>
<dbReference type="GO" id="GO:0016989">
    <property type="term" value="F:sigma factor antagonist activity"/>
    <property type="evidence" value="ECO:0007669"/>
    <property type="project" value="TreeGrafter"/>
</dbReference>
<feature type="transmembrane region" description="Helical" evidence="1">
    <location>
        <begin position="74"/>
        <end position="95"/>
    </location>
</feature>
<evidence type="ECO:0000313" key="5">
    <source>
        <dbReference type="Proteomes" id="UP000229433"/>
    </source>
</evidence>
<evidence type="ECO:0000259" key="3">
    <source>
        <dbReference type="Pfam" id="PF16344"/>
    </source>
</evidence>
<evidence type="ECO:0000313" key="4">
    <source>
        <dbReference type="EMBL" id="PHQ29840.1"/>
    </source>
</evidence>
<dbReference type="Pfam" id="PF04773">
    <property type="entry name" value="FecR"/>
    <property type="match status" value="1"/>
</dbReference>
<reference evidence="4 5" key="1">
    <citation type="submission" date="2017-08" db="EMBL/GenBank/DDBJ databases">
        <title>The whole genome shortgun sequences of strain Leeuwenhoekiella nanhaiensis G18 from the South China Sea.</title>
        <authorList>
            <person name="Liu Q."/>
        </authorList>
    </citation>
    <scope>NUCLEOTIDE SEQUENCE [LARGE SCALE GENOMIC DNA]</scope>
    <source>
        <strain evidence="4 5">G18</strain>
    </source>
</reference>
<dbReference type="Gene3D" id="3.55.50.30">
    <property type="match status" value="1"/>
</dbReference>
<proteinExistence type="predicted"/>
<dbReference type="AlphaFoldDB" id="A0A2G1VTB8"/>
<evidence type="ECO:0000259" key="2">
    <source>
        <dbReference type="Pfam" id="PF04773"/>
    </source>
</evidence>
<dbReference type="InterPro" id="IPR012373">
    <property type="entry name" value="Ferrdict_sens_TM"/>
</dbReference>
<dbReference type="EMBL" id="NQXA01000003">
    <property type="protein sequence ID" value="PHQ29840.1"/>
    <property type="molecule type" value="Genomic_DNA"/>
</dbReference>
<dbReference type="Pfam" id="PF16344">
    <property type="entry name" value="FecR_C"/>
    <property type="match status" value="1"/>
</dbReference>
<keyword evidence="1" id="KW-0812">Transmembrane</keyword>
<keyword evidence="5" id="KW-1185">Reference proteome</keyword>
<name>A0A2G1VTB8_9FLAO</name>
<gene>
    <name evidence="4" type="ORF">CJ305_07680</name>
</gene>
<dbReference type="PANTHER" id="PTHR30273:SF2">
    <property type="entry name" value="PROTEIN FECR"/>
    <property type="match status" value="1"/>
</dbReference>
<evidence type="ECO:0000256" key="1">
    <source>
        <dbReference type="SAM" id="Phobius"/>
    </source>
</evidence>
<dbReference type="PIRSF" id="PIRSF018266">
    <property type="entry name" value="FecR"/>
    <property type="match status" value="1"/>
</dbReference>
<dbReference type="InterPro" id="IPR032508">
    <property type="entry name" value="FecR_C"/>
</dbReference>